<keyword evidence="1" id="KW-1185">Reference proteome</keyword>
<sequence length="63" mass="7230">MSSIEGGVVKKRICLMKYCVVYVFKSAKDECEMELTEKLSWPKLFEPTKPQRSVCYTCGCVID</sequence>
<dbReference type="Proteomes" id="UP000095283">
    <property type="component" value="Unplaced"/>
</dbReference>
<evidence type="ECO:0000313" key="2">
    <source>
        <dbReference type="WBParaSite" id="Hba_11097"/>
    </source>
</evidence>
<accession>A0A1I7X0Z1</accession>
<protein>
    <submittedName>
        <fullName evidence="2">Ovule protein</fullName>
    </submittedName>
</protein>
<name>A0A1I7X0Z1_HETBA</name>
<dbReference type="WBParaSite" id="Hba_11097">
    <property type="protein sequence ID" value="Hba_11097"/>
    <property type="gene ID" value="Hba_11097"/>
</dbReference>
<reference evidence="2" key="1">
    <citation type="submission" date="2016-11" db="UniProtKB">
        <authorList>
            <consortium name="WormBaseParasite"/>
        </authorList>
    </citation>
    <scope>IDENTIFICATION</scope>
</reference>
<evidence type="ECO:0000313" key="1">
    <source>
        <dbReference type="Proteomes" id="UP000095283"/>
    </source>
</evidence>
<proteinExistence type="predicted"/>
<dbReference type="AlphaFoldDB" id="A0A1I7X0Z1"/>
<organism evidence="1 2">
    <name type="scientific">Heterorhabditis bacteriophora</name>
    <name type="common">Entomopathogenic nematode worm</name>
    <dbReference type="NCBI Taxonomy" id="37862"/>
    <lineage>
        <taxon>Eukaryota</taxon>
        <taxon>Metazoa</taxon>
        <taxon>Ecdysozoa</taxon>
        <taxon>Nematoda</taxon>
        <taxon>Chromadorea</taxon>
        <taxon>Rhabditida</taxon>
        <taxon>Rhabditina</taxon>
        <taxon>Rhabditomorpha</taxon>
        <taxon>Strongyloidea</taxon>
        <taxon>Heterorhabditidae</taxon>
        <taxon>Heterorhabditis</taxon>
    </lineage>
</organism>